<dbReference type="EMBL" id="JAGIYQ010000005">
    <property type="protein sequence ID" value="MBP0725470.1"/>
    <property type="molecule type" value="Genomic_DNA"/>
</dbReference>
<dbReference type="RefSeq" id="WP_209405056.1">
    <property type="nucleotide sequence ID" value="NZ_JAGIYQ010000005.1"/>
</dbReference>
<evidence type="ECO:0000313" key="2">
    <source>
        <dbReference type="Proteomes" id="UP000682134"/>
    </source>
</evidence>
<dbReference type="InterPro" id="IPR011004">
    <property type="entry name" value="Trimer_LpxA-like_sf"/>
</dbReference>
<evidence type="ECO:0008006" key="3">
    <source>
        <dbReference type="Google" id="ProtNLM"/>
    </source>
</evidence>
<proteinExistence type="predicted"/>
<dbReference type="SUPFAM" id="SSF51161">
    <property type="entry name" value="Trimeric LpxA-like enzymes"/>
    <property type="match status" value="1"/>
</dbReference>
<organism evidence="1 2">
    <name type="scientific">Gottfriedia endophytica</name>
    <dbReference type="NCBI Taxonomy" id="2820819"/>
    <lineage>
        <taxon>Bacteria</taxon>
        <taxon>Bacillati</taxon>
        <taxon>Bacillota</taxon>
        <taxon>Bacilli</taxon>
        <taxon>Bacillales</taxon>
        <taxon>Bacillaceae</taxon>
        <taxon>Gottfriedia</taxon>
    </lineage>
</organism>
<dbReference type="AlphaFoldDB" id="A0A940NJC8"/>
<reference evidence="1" key="1">
    <citation type="submission" date="2021-04" db="EMBL/GenBank/DDBJ databases">
        <title>Genome seq and assembly of Bacillus sp.</title>
        <authorList>
            <person name="Chhetri G."/>
        </authorList>
    </citation>
    <scope>NUCLEOTIDE SEQUENCE</scope>
    <source>
        <strain evidence="1">RG28</strain>
    </source>
</reference>
<comment type="caution">
    <text evidence="1">The sequence shown here is derived from an EMBL/GenBank/DDBJ whole genome shotgun (WGS) entry which is preliminary data.</text>
</comment>
<dbReference type="Proteomes" id="UP000682134">
    <property type="component" value="Unassembled WGS sequence"/>
</dbReference>
<gene>
    <name evidence="1" type="ORF">J5Y03_09740</name>
</gene>
<name>A0A940NJC8_9BACI</name>
<accession>A0A940NJC8</accession>
<evidence type="ECO:0000313" key="1">
    <source>
        <dbReference type="EMBL" id="MBP0725470.1"/>
    </source>
</evidence>
<dbReference type="InterPro" id="IPR051159">
    <property type="entry name" value="Hexapeptide_acetyltransf"/>
</dbReference>
<dbReference type="PANTHER" id="PTHR23416">
    <property type="entry name" value="SIALIC ACID SYNTHASE-RELATED"/>
    <property type="match status" value="1"/>
</dbReference>
<dbReference type="PANTHER" id="PTHR23416:SF78">
    <property type="entry name" value="LIPOPOLYSACCHARIDE BIOSYNTHESIS O-ACETYL TRANSFERASE WBBJ-RELATED"/>
    <property type="match status" value="1"/>
</dbReference>
<protein>
    <recommendedName>
        <fullName evidence="3">Acetyltransferase</fullName>
    </recommendedName>
</protein>
<keyword evidence="2" id="KW-1185">Reference proteome</keyword>
<dbReference type="Gene3D" id="2.160.10.10">
    <property type="entry name" value="Hexapeptide repeat proteins"/>
    <property type="match status" value="1"/>
</dbReference>
<sequence>MEIIDNTQLPIELKDNTLIGNPKLTNSKIIFKGKGNILYCDKDVHLVNSTLSFNGDNSIVFLSQNRHNYVLNVAINNDSVLYFGKNNYINGRLNLIISEQKNIIVGNECLFSFDCWLRTADVHLIYDSNTKGRINPSKSIYLGDHIWIGQHTFILKGTQIGSGSILGGLSVASGKKIESNSSYAGNPVRKIRDSIFFSNESVHTYRETETKEHLFYEDDRYVYSYIEKEMLPFSVIEKSIENLNSSKERLDYLIKNLQNNNNKNRFFIGNSSEKHGFLKKVKHYLKL</sequence>